<dbReference type="PANTHER" id="PTHR43320:SF2">
    <property type="entry name" value="2-DEHYDRO-3-DEOXYGLUCONOKINASE_2-DEHYDRO-3-DEOXYGALACTONOKINASE"/>
    <property type="match status" value="1"/>
</dbReference>
<gene>
    <name evidence="5" type="ORF">D1627_01200</name>
</gene>
<name>A0A399SK09_9BACT</name>
<dbReference type="Gene3D" id="3.40.1190.20">
    <property type="match status" value="1"/>
</dbReference>
<evidence type="ECO:0000259" key="4">
    <source>
        <dbReference type="Pfam" id="PF00294"/>
    </source>
</evidence>
<accession>A0A399SK09</accession>
<evidence type="ECO:0000313" key="5">
    <source>
        <dbReference type="EMBL" id="RIJ42512.1"/>
    </source>
</evidence>
<keyword evidence="6" id="KW-1185">Reference proteome</keyword>
<proteinExistence type="inferred from homology"/>
<dbReference type="EMBL" id="QWGE01000001">
    <property type="protein sequence ID" value="RIJ42512.1"/>
    <property type="molecule type" value="Genomic_DNA"/>
</dbReference>
<dbReference type="InterPro" id="IPR052700">
    <property type="entry name" value="Carb_kinase_PfkB-like"/>
</dbReference>
<dbReference type="PANTHER" id="PTHR43320">
    <property type="entry name" value="SUGAR KINASE"/>
    <property type="match status" value="1"/>
</dbReference>
<dbReference type="InterPro" id="IPR011611">
    <property type="entry name" value="PfkB_dom"/>
</dbReference>
<dbReference type="Pfam" id="PF00294">
    <property type="entry name" value="PfkB"/>
    <property type="match status" value="1"/>
</dbReference>
<dbReference type="GO" id="GO:0016301">
    <property type="term" value="F:kinase activity"/>
    <property type="evidence" value="ECO:0007669"/>
    <property type="project" value="UniProtKB-KW"/>
</dbReference>
<protein>
    <submittedName>
        <fullName evidence="5">Sugar kinase</fullName>
    </submittedName>
</protein>
<keyword evidence="2" id="KW-0808">Transferase</keyword>
<evidence type="ECO:0000256" key="3">
    <source>
        <dbReference type="ARBA" id="ARBA00022777"/>
    </source>
</evidence>
<keyword evidence="3 5" id="KW-0418">Kinase</keyword>
<dbReference type="InterPro" id="IPR029056">
    <property type="entry name" value="Ribokinase-like"/>
</dbReference>
<sequence>MKKVACFGEVMMRLSTPGHQMFGQARQFNACYGGAEANVAISLATFGVPSSFITRVPANDLGECVWQELRRYGVGTQGVYTGGDRLGLYFLESGAGFRSSKVIYDRSHSSFAALAPGMIDWEAQLAGHDWFHWSGISPAVSQSAAEVCLEGVKMAKQLGLQISCDLNYRSKLWQYTDSPEEVMTELMALTDVVLANPDDAWHYFGIKAEGYDIDDPAYNEAVLRLLVQKFPNIKTAVTTLRRTINASHNSWAALMLQHDESLLSPVYDLNPIIDRVGGGDSFMAGLIYGLLQHPDDLQYALNFAVAASALKHSIEGDANLVKVADVAKLMEGSSVAARVSR</sequence>
<feature type="domain" description="Carbohydrate kinase PfkB" evidence="4">
    <location>
        <begin position="1"/>
        <end position="316"/>
    </location>
</feature>
<comment type="caution">
    <text evidence="5">The sequence shown here is derived from an EMBL/GenBank/DDBJ whole genome shotgun (WGS) entry which is preliminary data.</text>
</comment>
<reference evidence="6" key="1">
    <citation type="submission" date="2018-08" db="EMBL/GenBank/DDBJ databases">
        <title>Mucilaginibacter sp. MYSH2.</title>
        <authorList>
            <person name="Seo T."/>
        </authorList>
    </citation>
    <scope>NUCLEOTIDE SEQUENCE [LARGE SCALE GENOMIC DNA]</scope>
    <source>
        <strain evidence="6">KIRAN</strain>
    </source>
</reference>
<organism evidence="5 6">
    <name type="scientific">Pontibacter oryzae</name>
    <dbReference type="NCBI Taxonomy" id="2304593"/>
    <lineage>
        <taxon>Bacteria</taxon>
        <taxon>Pseudomonadati</taxon>
        <taxon>Bacteroidota</taxon>
        <taxon>Cytophagia</taxon>
        <taxon>Cytophagales</taxon>
        <taxon>Hymenobacteraceae</taxon>
        <taxon>Pontibacter</taxon>
    </lineage>
</organism>
<evidence type="ECO:0000256" key="2">
    <source>
        <dbReference type="ARBA" id="ARBA00022679"/>
    </source>
</evidence>
<dbReference type="OrthoDB" id="9813569at2"/>
<dbReference type="SUPFAM" id="SSF53613">
    <property type="entry name" value="Ribokinase-like"/>
    <property type="match status" value="1"/>
</dbReference>
<dbReference type="Proteomes" id="UP000266005">
    <property type="component" value="Unassembled WGS sequence"/>
</dbReference>
<dbReference type="RefSeq" id="WP_119430395.1">
    <property type="nucleotide sequence ID" value="NZ_QWGE01000001.1"/>
</dbReference>
<evidence type="ECO:0000256" key="1">
    <source>
        <dbReference type="ARBA" id="ARBA00010688"/>
    </source>
</evidence>
<dbReference type="AlphaFoldDB" id="A0A399SK09"/>
<evidence type="ECO:0000313" key="6">
    <source>
        <dbReference type="Proteomes" id="UP000266005"/>
    </source>
</evidence>
<comment type="similarity">
    <text evidence="1">Belongs to the carbohydrate kinase PfkB family.</text>
</comment>
<dbReference type="CDD" id="cd01166">
    <property type="entry name" value="KdgK"/>
    <property type="match status" value="1"/>
</dbReference>